<dbReference type="EMBL" id="QNVH01000020">
    <property type="protein sequence ID" value="TDA39161.1"/>
    <property type="molecule type" value="Genomic_DNA"/>
</dbReference>
<protein>
    <submittedName>
        <fullName evidence="2">Uncharacterized protein</fullName>
    </submittedName>
</protein>
<proteinExistence type="predicted"/>
<reference evidence="2 3" key="1">
    <citation type="journal article" date="2019" name="Nat. Microbiol.">
        <title>Expanding anaerobic alkane metabolism in the domain of Archaea.</title>
        <authorList>
            <person name="Wang Y."/>
            <person name="Wegener G."/>
            <person name="Hou J."/>
            <person name="Wang F."/>
            <person name="Xiao X."/>
        </authorList>
    </citation>
    <scope>NUCLEOTIDE SEQUENCE [LARGE SCALE GENOMIC DNA]</scope>
    <source>
        <strain evidence="2">WYZ-LMO10</strain>
    </source>
</reference>
<keyword evidence="1" id="KW-0472">Membrane</keyword>
<dbReference type="Proteomes" id="UP000315399">
    <property type="component" value="Unassembled WGS sequence"/>
</dbReference>
<feature type="transmembrane region" description="Helical" evidence="1">
    <location>
        <begin position="60"/>
        <end position="81"/>
    </location>
</feature>
<gene>
    <name evidence="2" type="ORF">DSO08_02905</name>
</gene>
<dbReference type="AlphaFoldDB" id="A0A523BDY9"/>
<accession>A0A523BDY9</accession>
<keyword evidence="1" id="KW-0812">Transmembrane</keyword>
<organism evidence="2 3">
    <name type="scientific">Thermoproteota archaeon</name>
    <dbReference type="NCBI Taxonomy" id="2056631"/>
    <lineage>
        <taxon>Archaea</taxon>
        <taxon>Thermoproteota</taxon>
    </lineage>
</organism>
<sequence>MLAGGLGMMAFIFFNLAPLPVTVEGLSISGFLVFFGMPSLAALSITPSLSSERILGMQPLTFFCLAIPIVVQVAVLLIWAIKWRAPD</sequence>
<comment type="caution">
    <text evidence="2">The sequence shown here is derived from an EMBL/GenBank/DDBJ whole genome shotgun (WGS) entry which is preliminary data.</text>
</comment>
<evidence type="ECO:0000313" key="3">
    <source>
        <dbReference type="Proteomes" id="UP000315399"/>
    </source>
</evidence>
<name>A0A523BDY9_9CREN</name>
<evidence type="ECO:0000256" key="1">
    <source>
        <dbReference type="SAM" id="Phobius"/>
    </source>
</evidence>
<keyword evidence="1" id="KW-1133">Transmembrane helix</keyword>
<evidence type="ECO:0000313" key="2">
    <source>
        <dbReference type="EMBL" id="TDA39161.1"/>
    </source>
</evidence>